<organism evidence="1 2">
    <name type="scientific">Rohdeia mirabilis</name>
    <dbReference type="NCBI Taxonomy" id="2528008"/>
    <lineage>
        <taxon>Bacteria</taxon>
        <taxon>Pseudomonadati</taxon>
        <taxon>Planctomycetota</taxon>
        <taxon>Planctomycetia</taxon>
        <taxon>Planctomycetia incertae sedis</taxon>
        <taxon>Rohdeia</taxon>
    </lineage>
</organism>
<dbReference type="RefSeq" id="WP_145184785.1">
    <property type="nucleotide sequence ID" value="NZ_CP036290.1"/>
</dbReference>
<accession>A0A518CXR6</accession>
<keyword evidence="2" id="KW-1185">Reference proteome</keyword>
<dbReference type="Proteomes" id="UP000319342">
    <property type="component" value="Chromosome"/>
</dbReference>
<evidence type="ECO:0000313" key="2">
    <source>
        <dbReference type="Proteomes" id="UP000319342"/>
    </source>
</evidence>
<protein>
    <submittedName>
        <fullName evidence="1">Uncharacterized protein</fullName>
    </submittedName>
</protein>
<name>A0A518CXR6_9BACT</name>
<evidence type="ECO:0000313" key="1">
    <source>
        <dbReference type="EMBL" id="QDU84021.1"/>
    </source>
</evidence>
<reference evidence="1 2" key="1">
    <citation type="submission" date="2019-02" db="EMBL/GenBank/DDBJ databases">
        <title>Deep-cultivation of Planctomycetes and their phenomic and genomic characterization uncovers novel biology.</title>
        <authorList>
            <person name="Wiegand S."/>
            <person name="Jogler M."/>
            <person name="Boedeker C."/>
            <person name="Pinto D."/>
            <person name="Vollmers J."/>
            <person name="Rivas-Marin E."/>
            <person name="Kohn T."/>
            <person name="Peeters S.H."/>
            <person name="Heuer A."/>
            <person name="Rast P."/>
            <person name="Oberbeckmann S."/>
            <person name="Bunk B."/>
            <person name="Jeske O."/>
            <person name="Meyerdierks A."/>
            <person name="Storesund J.E."/>
            <person name="Kallscheuer N."/>
            <person name="Luecker S."/>
            <person name="Lage O.M."/>
            <person name="Pohl T."/>
            <person name="Merkel B.J."/>
            <person name="Hornburger P."/>
            <person name="Mueller R.-W."/>
            <person name="Bruemmer F."/>
            <person name="Labrenz M."/>
            <person name="Spormann A.M."/>
            <person name="Op den Camp H."/>
            <person name="Overmann J."/>
            <person name="Amann R."/>
            <person name="Jetten M.S.M."/>
            <person name="Mascher T."/>
            <person name="Medema M.H."/>
            <person name="Devos D.P."/>
            <person name="Kaster A.-K."/>
            <person name="Ovreas L."/>
            <person name="Rohde M."/>
            <person name="Galperin M.Y."/>
            <person name="Jogler C."/>
        </authorList>
    </citation>
    <scope>NUCLEOTIDE SEQUENCE [LARGE SCALE GENOMIC DNA]</scope>
    <source>
        <strain evidence="1 2">Pla163</strain>
    </source>
</reference>
<proteinExistence type="predicted"/>
<dbReference type="AlphaFoldDB" id="A0A518CXR6"/>
<gene>
    <name evidence="1" type="ORF">Pla163_11220</name>
</gene>
<sequence>MIEQQGDVDRYLALKEVWSDLVSDRDAIARDPGGKELLLAIRSLQRAAQITERGDLAQAAEAALSFIGGRVHEARAEVWPERVTRVQLQIAEIEAAARASMAIEISAGTGD</sequence>
<dbReference type="EMBL" id="CP036290">
    <property type="protein sequence ID" value="QDU84021.1"/>
    <property type="molecule type" value="Genomic_DNA"/>
</dbReference>